<dbReference type="PANTHER" id="PTHR34473:SF2">
    <property type="entry name" value="UPF0699 TRANSMEMBRANE PROTEIN YDBT"/>
    <property type="match status" value="1"/>
</dbReference>
<keyword evidence="1" id="KW-0812">Transmembrane</keyword>
<dbReference type="Proteomes" id="UP000683246">
    <property type="component" value="Chromosome"/>
</dbReference>
<evidence type="ECO:0000259" key="2">
    <source>
        <dbReference type="Pfam" id="PF03703"/>
    </source>
</evidence>
<feature type="transmembrane region" description="Helical" evidence="1">
    <location>
        <begin position="349"/>
        <end position="378"/>
    </location>
</feature>
<keyword evidence="1" id="KW-1133">Transmembrane helix</keyword>
<dbReference type="AlphaFoldDB" id="A0A8J8MJK3"/>
<evidence type="ECO:0000256" key="1">
    <source>
        <dbReference type="SAM" id="Phobius"/>
    </source>
</evidence>
<dbReference type="EMBL" id="CP058649">
    <property type="protein sequence ID" value="QUI22860.1"/>
    <property type="molecule type" value="Genomic_DNA"/>
</dbReference>
<sequence>MHKQRNHPLYIVKKLVDSIGKQIITIVIMYTVLSNKIGFIPTTLLIIGSIAAFSLYHVLQWSKTIYAFKEHVIIYQKGILSVKTREIPLDKINTIDISQGIFERLFNLSRVKIDTESAKTLESEMSLLLTKEKALEMREKLLKHKQVSPDQEDENTKEGHFHLSFKHLILYSFISSSIFQSFVIIWALYNFLDDIESLTSFNGLKYITQIQFSVYIVVLSLLGIFMMGLVLSLIKNCLKYSLFHVYTEDGKLHISHGLIHKKNYSFDIHKVKGVHIRQKLPMQLTKRCSIEIESMGYGDEAGERAILFPFCTIKESQKIIRDLLPEFQFQQEVDKAFPMVYARFILKKLVVTVLIASVVSYYVPYGFLSFILVLVAWLVGHMQYHNTAIAMSDTLVYMSYNGFSKKQSILKINAIQSMKMSTTFFQKRKSICNYTINIWGKVVGKNITVKNISNRLFDNYAHKL</sequence>
<dbReference type="PANTHER" id="PTHR34473">
    <property type="entry name" value="UPF0699 TRANSMEMBRANE PROTEIN YDBS"/>
    <property type="match status" value="1"/>
</dbReference>
<organism evidence="3 4">
    <name type="scientific">Vallitalea pronyensis</name>
    <dbReference type="NCBI Taxonomy" id="1348613"/>
    <lineage>
        <taxon>Bacteria</taxon>
        <taxon>Bacillati</taxon>
        <taxon>Bacillota</taxon>
        <taxon>Clostridia</taxon>
        <taxon>Lachnospirales</taxon>
        <taxon>Vallitaleaceae</taxon>
        <taxon>Vallitalea</taxon>
    </lineage>
</organism>
<dbReference type="InterPro" id="IPR005182">
    <property type="entry name" value="YdbS-like_PH"/>
</dbReference>
<feature type="transmembrane region" description="Helical" evidence="1">
    <location>
        <begin position="39"/>
        <end position="59"/>
    </location>
</feature>
<dbReference type="RefSeq" id="WP_212698355.1">
    <property type="nucleotide sequence ID" value="NZ_CP058649.1"/>
</dbReference>
<name>A0A8J8MJK3_9FIRM</name>
<keyword evidence="4" id="KW-1185">Reference proteome</keyword>
<evidence type="ECO:0000313" key="3">
    <source>
        <dbReference type="EMBL" id="QUI22860.1"/>
    </source>
</evidence>
<gene>
    <name evidence="3" type="ORF">HZI73_11415</name>
</gene>
<protein>
    <submittedName>
        <fullName evidence="3">PH domain-containing protein</fullName>
    </submittedName>
</protein>
<feature type="domain" description="YdbS-like PH" evidence="2">
    <location>
        <begin position="61"/>
        <end position="138"/>
    </location>
</feature>
<dbReference type="KEGG" id="vpy:HZI73_11415"/>
<dbReference type="PIRSF" id="PIRSF026631">
    <property type="entry name" value="UCP026631"/>
    <property type="match status" value="1"/>
</dbReference>
<feature type="transmembrane region" description="Helical" evidence="1">
    <location>
        <begin position="168"/>
        <end position="192"/>
    </location>
</feature>
<accession>A0A8J8MJK3</accession>
<reference evidence="3" key="1">
    <citation type="submission" date="2020-07" db="EMBL/GenBank/DDBJ databases">
        <title>Vallitalea pronyensis genome.</title>
        <authorList>
            <person name="Postec A."/>
        </authorList>
    </citation>
    <scope>NUCLEOTIDE SEQUENCE</scope>
    <source>
        <strain evidence="3">FatNI3</strain>
    </source>
</reference>
<feature type="transmembrane region" description="Helical" evidence="1">
    <location>
        <begin position="212"/>
        <end position="234"/>
    </location>
</feature>
<feature type="domain" description="YdbS-like PH" evidence="2">
    <location>
        <begin position="248"/>
        <end position="320"/>
    </location>
</feature>
<evidence type="ECO:0000313" key="4">
    <source>
        <dbReference type="Proteomes" id="UP000683246"/>
    </source>
</evidence>
<dbReference type="Pfam" id="PF03703">
    <property type="entry name" value="bPH_2"/>
    <property type="match status" value="2"/>
</dbReference>
<dbReference type="InterPro" id="IPR014529">
    <property type="entry name" value="UCP026631"/>
</dbReference>
<keyword evidence="1" id="KW-0472">Membrane</keyword>
<proteinExistence type="predicted"/>